<feature type="chain" id="PRO_5044823684" description="non-specific serine/threonine protein kinase" evidence="7">
    <location>
        <begin position="24"/>
        <end position="283"/>
    </location>
</feature>
<dbReference type="InterPro" id="IPR032872">
    <property type="entry name" value="WAK_assoc_C"/>
</dbReference>
<evidence type="ECO:0000256" key="1">
    <source>
        <dbReference type="ARBA" id="ARBA00004167"/>
    </source>
</evidence>
<organism evidence="10 11">
    <name type="scientific">Forsythia ovata</name>
    <dbReference type="NCBI Taxonomy" id="205694"/>
    <lineage>
        <taxon>Eukaryota</taxon>
        <taxon>Viridiplantae</taxon>
        <taxon>Streptophyta</taxon>
        <taxon>Embryophyta</taxon>
        <taxon>Tracheophyta</taxon>
        <taxon>Spermatophyta</taxon>
        <taxon>Magnoliopsida</taxon>
        <taxon>eudicotyledons</taxon>
        <taxon>Gunneridae</taxon>
        <taxon>Pentapetalae</taxon>
        <taxon>asterids</taxon>
        <taxon>lamiids</taxon>
        <taxon>Lamiales</taxon>
        <taxon>Oleaceae</taxon>
        <taxon>Forsythieae</taxon>
        <taxon>Forsythia</taxon>
    </lineage>
</organism>
<evidence type="ECO:0000256" key="7">
    <source>
        <dbReference type="SAM" id="SignalP"/>
    </source>
</evidence>
<evidence type="ECO:0000259" key="9">
    <source>
        <dbReference type="Pfam" id="PF14380"/>
    </source>
</evidence>
<dbReference type="PANTHER" id="PTHR33138">
    <property type="entry name" value="OS01G0690200 PROTEIN"/>
    <property type="match status" value="1"/>
</dbReference>
<dbReference type="AlphaFoldDB" id="A0ABD1X2J6"/>
<evidence type="ECO:0000313" key="11">
    <source>
        <dbReference type="Proteomes" id="UP001604277"/>
    </source>
</evidence>
<protein>
    <recommendedName>
        <fullName evidence="2">non-specific serine/threonine protein kinase</fullName>
        <ecNumber evidence="2">2.7.11.1</ecNumber>
    </recommendedName>
</protein>
<evidence type="ECO:0000256" key="2">
    <source>
        <dbReference type="ARBA" id="ARBA00012513"/>
    </source>
</evidence>
<comment type="caution">
    <text evidence="10">The sequence shown here is derived from an EMBL/GenBank/DDBJ whole genome shotgun (WGS) entry which is preliminary data.</text>
</comment>
<reference evidence="11" key="1">
    <citation type="submission" date="2024-07" db="EMBL/GenBank/DDBJ databases">
        <title>Two chromosome-level genome assemblies of Korean endemic species Abeliophyllum distichum and Forsythia ovata (Oleaceae).</title>
        <authorList>
            <person name="Jang H."/>
        </authorList>
    </citation>
    <scope>NUCLEOTIDE SEQUENCE [LARGE SCALE GENOMIC DNA]</scope>
</reference>
<feature type="domain" description="Wall-associated receptor kinase C-terminal" evidence="9">
    <location>
        <begin position="170"/>
        <end position="248"/>
    </location>
</feature>
<dbReference type="Proteomes" id="UP001604277">
    <property type="component" value="Unassembled WGS sequence"/>
</dbReference>
<dbReference type="GO" id="GO:0004674">
    <property type="term" value="F:protein serine/threonine kinase activity"/>
    <property type="evidence" value="ECO:0007669"/>
    <property type="project" value="UniProtKB-EC"/>
</dbReference>
<keyword evidence="4" id="KW-0325">Glycoprotein</keyword>
<comment type="catalytic activity">
    <reaction evidence="5">
        <text>L-threonyl-[protein] + ATP = O-phospho-L-threonyl-[protein] + ADP + H(+)</text>
        <dbReference type="Rhea" id="RHEA:46608"/>
        <dbReference type="Rhea" id="RHEA-COMP:11060"/>
        <dbReference type="Rhea" id="RHEA-COMP:11605"/>
        <dbReference type="ChEBI" id="CHEBI:15378"/>
        <dbReference type="ChEBI" id="CHEBI:30013"/>
        <dbReference type="ChEBI" id="CHEBI:30616"/>
        <dbReference type="ChEBI" id="CHEBI:61977"/>
        <dbReference type="ChEBI" id="CHEBI:456216"/>
        <dbReference type="EC" id="2.7.11.1"/>
    </reaction>
</comment>
<dbReference type="GO" id="GO:0016020">
    <property type="term" value="C:membrane"/>
    <property type="evidence" value="ECO:0007669"/>
    <property type="project" value="UniProtKB-SubCell"/>
</dbReference>
<feature type="domain" description="Wall-associated receptor kinase galacturonan-binding" evidence="8">
    <location>
        <begin position="30"/>
        <end position="93"/>
    </location>
</feature>
<evidence type="ECO:0000256" key="5">
    <source>
        <dbReference type="ARBA" id="ARBA00047899"/>
    </source>
</evidence>
<gene>
    <name evidence="10" type="ORF">Fot_00937</name>
</gene>
<dbReference type="Pfam" id="PF14380">
    <property type="entry name" value="WAK_assoc"/>
    <property type="match status" value="1"/>
</dbReference>
<evidence type="ECO:0000256" key="3">
    <source>
        <dbReference type="ARBA" id="ARBA00022729"/>
    </source>
</evidence>
<comment type="catalytic activity">
    <reaction evidence="6">
        <text>L-seryl-[protein] + ATP = O-phospho-L-seryl-[protein] + ADP + H(+)</text>
        <dbReference type="Rhea" id="RHEA:17989"/>
        <dbReference type="Rhea" id="RHEA-COMP:9863"/>
        <dbReference type="Rhea" id="RHEA-COMP:11604"/>
        <dbReference type="ChEBI" id="CHEBI:15378"/>
        <dbReference type="ChEBI" id="CHEBI:29999"/>
        <dbReference type="ChEBI" id="CHEBI:30616"/>
        <dbReference type="ChEBI" id="CHEBI:83421"/>
        <dbReference type="ChEBI" id="CHEBI:456216"/>
        <dbReference type="EC" id="2.7.11.1"/>
    </reaction>
</comment>
<keyword evidence="3 7" id="KW-0732">Signal</keyword>
<dbReference type="EMBL" id="JBFOLJ010000001">
    <property type="protein sequence ID" value="KAL2556198.1"/>
    <property type="molecule type" value="Genomic_DNA"/>
</dbReference>
<dbReference type="PANTHER" id="PTHR33138:SF30">
    <property type="entry name" value="LEAF RUST 10 DISEASE-RESISTANCE LOCUS RECEPTOR-LIKE PROTEIN KINASE-LIKE 2.7"/>
    <property type="match status" value="1"/>
</dbReference>
<evidence type="ECO:0000256" key="6">
    <source>
        <dbReference type="ARBA" id="ARBA00048679"/>
    </source>
</evidence>
<accession>A0ABD1X2J6</accession>
<dbReference type="InterPro" id="IPR025287">
    <property type="entry name" value="WAK_GUB"/>
</dbReference>
<dbReference type="Pfam" id="PF13947">
    <property type="entry name" value="GUB_WAK_bind"/>
    <property type="match status" value="1"/>
</dbReference>
<keyword evidence="11" id="KW-1185">Reference proteome</keyword>
<sequence>MRLLFAFSIIFIILSHCAKYCKAKENHYSCPHTFCGSISNISYPFRLRGDPENCGNRSYELACENNRTILYLSSNKYYVQSISYNNFTIRVLDPGLEKTSCASYPINTPLFDDILLLYNLRAVGYYDLTFGHYDLNTPIIYTRCEAPAKSPFYVDTSFCSKNISLQKYSYVVVGNNVTVADFEDSCRVDTSAWISKDFPIVDNATFSEIQDGLAYGFVLTWYRVYCGECEAPKGYCYYNGSGTVGCNYSHDMCRIFYPSTLRPTHEYYGRMLEKILEKILGKR</sequence>
<evidence type="ECO:0000259" key="8">
    <source>
        <dbReference type="Pfam" id="PF13947"/>
    </source>
</evidence>
<dbReference type="EC" id="2.7.11.1" evidence="2"/>
<evidence type="ECO:0000313" key="10">
    <source>
        <dbReference type="EMBL" id="KAL2556198.1"/>
    </source>
</evidence>
<name>A0ABD1X2J6_9LAMI</name>
<feature type="signal peptide" evidence="7">
    <location>
        <begin position="1"/>
        <end position="23"/>
    </location>
</feature>
<comment type="subcellular location">
    <subcellularLocation>
        <location evidence="1">Membrane</location>
        <topology evidence="1">Single-pass membrane protein</topology>
    </subcellularLocation>
</comment>
<proteinExistence type="predicted"/>
<evidence type="ECO:0000256" key="4">
    <source>
        <dbReference type="ARBA" id="ARBA00023180"/>
    </source>
</evidence>